<keyword evidence="8" id="KW-1185">Reference proteome</keyword>
<dbReference type="SUPFAM" id="SSF47384">
    <property type="entry name" value="Homodimeric domain of signal transducing histidine kinase"/>
    <property type="match status" value="1"/>
</dbReference>
<dbReference type="Gene3D" id="3.40.50.2300">
    <property type="match status" value="1"/>
</dbReference>
<dbReference type="InterPro" id="IPR011706">
    <property type="entry name" value="Cu-oxidase_C"/>
</dbReference>
<dbReference type="InterPro" id="IPR011006">
    <property type="entry name" value="CheY-like_superfamily"/>
</dbReference>
<dbReference type="Gene3D" id="3.30.565.10">
    <property type="entry name" value="Histidine kinase-like ATPase, C-terminal domain"/>
    <property type="match status" value="1"/>
</dbReference>
<dbReference type="CDD" id="cd13880">
    <property type="entry name" value="CuRO_2_MaLCC_like"/>
    <property type="match status" value="1"/>
</dbReference>
<dbReference type="InterPro" id="IPR001789">
    <property type="entry name" value="Sig_transdc_resp-reg_receiver"/>
</dbReference>
<dbReference type="Gene3D" id="3.30.450.40">
    <property type="match status" value="1"/>
</dbReference>
<dbReference type="CDD" id="cd00082">
    <property type="entry name" value="HisKA"/>
    <property type="match status" value="1"/>
</dbReference>
<dbReference type="CDD" id="cd17546">
    <property type="entry name" value="REC_hyHK_CKI1_RcsC-like"/>
    <property type="match status" value="1"/>
</dbReference>
<dbReference type="InterPro" id="IPR005467">
    <property type="entry name" value="His_kinase_dom"/>
</dbReference>
<dbReference type="Pfam" id="PF00512">
    <property type="entry name" value="HisKA"/>
    <property type="match status" value="1"/>
</dbReference>
<comment type="similarity">
    <text evidence="1">Belongs to the multicopper oxidase family.</text>
</comment>
<dbReference type="Pfam" id="PF07731">
    <property type="entry name" value="Cu-oxidase_2"/>
    <property type="match status" value="1"/>
</dbReference>
<dbReference type="Pfam" id="PF00394">
    <property type="entry name" value="Cu-oxidase"/>
    <property type="match status" value="1"/>
</dbReference>
<dbReference type="PANTHER" id="PTHR11709:SF414">
    <property type="entry name" value="ADR239WP"/>
    <property type="match status" value="1"/>
</dbReference>
<name>A0A9P5B5E8_9HYPO</name>
<protein>
    <submittedName>
        <fullName evidence="7">Histidine kinase</fullName>
    </submittedName>
</protein>
<dbReference type="Pfam" id="PF00072">
    <property type="entry name" value="Response_reg"/>
    <property type="match status" value="1"/>
</dbReference>
<dbReference type="Gene3D" id="2.60.40.420">
    <property type="entry name" value="Cupredoxins - blue copper proteins"/>
    <property type="match status" value="3"/>
</dbReference>
<dbReference type="EMBL" id="LUFC02000595">
    <property type="protein sequence ID" value="KAF4495930.1"/>
    <property type="molecule type" value="Genomic_DNA"/>
</dbReference>
<dbReference type="SMART" id="SM00387">
    <property type="entry name" value="HATPase_c"/>
    <property type="match status" value="1"/>
</dbReference>
<dbReference type="Pfam" id="PF07732">
    <property type="entry name" value="Cu-oxidase_3"/>
    <property type="match status" value="1"/>
</dbReference>
<keyword evidence="7" id="KW-0808">Transferase</keyword>
<dbReference type="SUPFAM" id="SSF52172">
    <property type="entry name" value="CheY-like"/>
    <property type="match status" value="1"/>
</dbReference>
<evidence type="ECO:0000259" key="5">
    <source>
        <dbReference type="PROSITE" id="PS50109"/>
    </source>
</evidence>
<dbReference type="SMART" id="SM00388">
    <property type="entry name" value="HisKA"/>
    <property type="match status" value="1"/>
</dbReference>
<reference evidence="7" key="1">
    <citation type="submission" date="2020-01" db="EMBL/GenBank/DDBJ databases">
        <title>Identification and distribution of gene clusters putatively required for synthesis of sphingolipid metabolism inhibitors in phylogenetically diverse species of the filamentous fungus Fusarium.</title>
        <authorList>
            <person name="Kim H.-S."/>
            <person name="Busman M."/>
            <person name="Brown D.W."/>
            <person name="Divon H."/>
            <person name="Uhlig S."/>
            <person name="Proctor R.H."/>
        </authorList>
    </citation>
    <scope>NUCLEOTIDE SEQUENCE</scope>
    <source>
        <strain evidence="7">NRRL 31653</strain>
    </source>
</reference>
<dbReference type="OrthoDB" id="21225at2759"/>
<dbReference type="InterPro" id="IPR003661">
    <property type="entry name" value="HisK_dim/P_dom"/>
</dbReference>
<keyword evidence="7" id="KW-0418">Kinase</keyword>
<dbReference type="SMART" id="SM00448">
    <property type="entry name" value="REC"/>
    <property type="match status" value="1"/>
</dbReference>
<evidence type="ECO:0000256" key="2">
    <source>
        <dbReference type="ARBA" id="ARBA00023008"/>
    </source>
</evidence>
<evidence type="ECO:0000313" key="8">
    <source>
        <dbReference type="Proteomes" id="UP000737391"/>
    </source>
</evidence>
<dbReference type="InterPro" id="IPR008972">
    <property type="entry name" value="Cupredoxin"/>
</dbReference>
<feature type="domain" description="Response regulatory" evidence="6">
    <location>
        <begin position="1421"/>
        <end position="1541"/>
    </location>
</feature>
<dbReference type="InterPro" id="IPR036097">
    <property type="entry name" value="HisK_dim/P_sf"/>
</dbReference>
<gene>
    <name evidence="7" type="ORF">FAGAP_7928</name>
</gene>
<dbReference type="GO" id="GO:0000155">
    <property type="term" value="F:phosphorelay sensor kinase activity"/>
    <property type="evidence" value="ECO:0007669"/>
    <property type="project" value="InterPro"/>
</dbReference>
<organism evidence="7 8">
    <name type="scientific">Fusarium agapanthi</name>
    <dbReference type="NCBI Taxonomy" id="1803897"/>
    <lineage>
        <taxon>Eukaryota</taxon>
        <taxon>Fungi</taxon>
        <taxon>Dikarya</taxon>
        <taxon>Ascomycota</taxon>
        <taxon>Pezizomycotina</taxon>
        <taxon>Sordariomycetes</taxon>
        <taxon>Hypocreomycetidae</taxon>
        <taxon>Hypocreales</taxon>
        <taxon>Nectriaceae</taxon>
        <taxon>Fusarium</taxon>
        <taxon>Fusarium fujikuroi species complex</taxon>
    </lineage>
</organism>
<dbReference type="Proteomes" id="UP000737391">
    <property type="component" value="Unassembled WGS sequence"/>
</dbReference>
<accession>A0A9P5B5E8</accession>
<dbReference type="GO" id="GO:0016491">
    <property type="term" value="F:oxidoreductase activity"/>
    <property type="evidence" value="ECO:0007669"/>
    <property type="project" value="InterPro"/>
</dbReference>
<dbReference type="SUPFAM" id="SSF55874">
    <property type="entry name" value="ATPase domain of HSP90 chaperone/DNA topoisomerase II/histidine kinase"/>
    <property type="match status" value="1"/>
</dbReference>
<dbReference type="Gene3D" id="1.10.287.130">
    <property type="match status" value="1"/>
</dbReference>
<dbReference type="InterPro" id="IPR003594">
    <property type="entry name" value="HATPase_dom"/>
</dbReference>
<evidence type="ECO:0000256" key="4">
    <source>
        <dbReference type="SAM" id="MobiDB-lite"/>
    </source>
</evidence>
<dbReference type="InterPro" id="IPR011707">
    <property type="entry name" value="Cu-oxidase-like_N"/>
</dbReference>
<feature type="modified residue" description="4-aspartylphosphate" evidence="3">
    <location>
        <position position="1474"/>
    </location>
</feature>
<dbReference type="PANTHER" id="PTHR11709">
    <property type="entry name" value="MULTI-COPPER OXIDASE"/>
    <property type="match status" value="1"/>
</dbReference>
<dbReference type="PROSITE" id="PS50109">
    <property type="entry name" value="HIS_KIN"/>
    <property type="match status" value="1"/>
</dbReference>
<dbReference type="SUPFAM" id="SSF55781">
    <property type="entry name" value="GAF domain-like"/>
    <property type="match status" value="1"/>
</dbReference>
<comment type="caution">
    <text evidence="7">The sequence shown here is derived from an EMBL/GenBank/DDBJ whole genome shotgun (WGS) entry which is preliminary data.</text>
</comment>
<dbReference type="GO" id="GO:0005507">
    <property type="term" value="F:copper ion binding"/>
    <property type="evidence" value="ECO:0007669"/>
    <property type="project" value="InterPro"/>
</dbReference>
<feature type="region of interest" description="Disordered" evidence="4">
    <location>
        <begin position="1333"/>
        <end position="1375"/>
    </location>
</feature>
<evidence type="ECO:0000259" key="6">
    <source>
        <dbReference type="PROSITE" id="PS50110"/>
    </source>
</evidence>
<dbReference type="InterPro" id="IPR001117">
    <property type="entry name" value="Cu-oxidase_2nd"/>
</dbReference>
<evidence type="ECO:0000313" key="7">
    <source>
        <dbReference type="EMBL" id="KAF4495930.1"/>
    </source>
</evidence>
<proteinExistence type="inferred from homology"/>
<keyword evidence="3" id="KW-0597">Phosphoprotein</keyword>
<dbReference type="InterPro" id="IPR036890">
    <property type="entry name" value="HATPase_C_sf"/>
</dbReference>
<evidence type="ECO:0000256" key="3">
    <source>
        <dbReference type="PROSITE-ProRule" id="PRU00169"/>
    </source>
</evidence>
<dbReference type="InterPro" id="IPR045087">
    <property type="entry name" value="Cu-oxidase_fam"/>
</dbReference>
<dbReference type="InterPro" id="IPR029016">
    <property type="entry name" value="GAF-like_dom_sf"/>
</dbReference>
<dbReference type="SUPFAM" id="SSF49503">
    <property type="entry name" value="Cupredoxins"/>
    <property type="match status" value="3"/>
</dbReference>
<dbReference type="PROSITE" id="PS50110">
    <property type="entry name" value="RESPONSE_REGULATORY"/>
    <property type="match status" value="1"/>
</dbReference>
<feature type="domain" description="Histidine kinase" evidence="5">
    <location>
        <begin position="963"/>
        <end position="1202"/>
    </location>
</feature>
<evidence type="ECO:0000256" key="1">
    <source>
        <dbReference type="ARBA" id="ARBA00010609"/>
    </source>
</evidence>
<keyword evidence="2" id="KW-0186">Copper</keyword>
<sequence length="1547" mass="172527">MGFWKRLTEFLFIHRFTSQTKFSHTYSPVQDLSLVDAFDAKSIDGACNSPTNRRCWSTNFDIHTDYEEVIPEGKVRKFLLYVTNERIAPDGYWVDRMLFNGTYPGPTLEGNWGDTFEITVVNQLTNFNGTSIHWHGIRQLNTNWMDGVSGVTECPIPLESYTIWNIVATLVYSVNADGLAGALKINGPTSMNYDVDLGPVLITDNYHKTTFSQVQLEYLGRPPAPDSMLMNGNGRYYCCPSLDKNCKGDSKLTSFHFEPNKTYKMSLVNTAASTHTTFWIDYHKFWVVATDFVPIEPYETDMINIAIGQRYDIIVNATAVKGKNSRNVNFWMHARDCQNGGARSNLGIIRYNATSNLIPWTPPPKEDNICYGCQDEPSKKLKPIVKRNITQHNDDYIKNSFKVHLVGYPNEFKKDSMMHKWVLANSSFYLDWAEPSLSLVKIASEKGWDNPQFPVGYEPVTLDYKNGTWVAFLIEGKFTESIHNSTTKGHRKVYKTQAPVAHPIHVHGHDFVLLDSGTEEFNPKNFTLQLDNPPRRDVVLLPLDGYIIIAFQINNPGVWLMHCHADAALLSSTVDKHSLPPRPKAIGPIFDANNFKVPVEPWTSDVDSSFYPSKPDPFGPSSIPPEAHCASSSKYVRACLAKNERLRLSMLWYYARDLDNEPELLAGLQEKACLAQESSGWEYAVVGVLDVNVYIRLATVGLQLAILPRGETLCAHTVTQPPGNVFLLPNMLQDWRFRESPYVEHGGLVAYAGVPLRMQYESGECVGLGSLCVASATGRDPLSKTQQLALARLADWIVHDIIQCARARRQRERHRFVELIAAVQQEPDGEDVQEPVLRILRQAFPDESISLQSTGTDQSTVPYPATASDLKHGLWEDDEYIEDFIANSNFDEPPKDRVVRFISAQCETKLGPSVLIVATKDFRRIFDDVDSWFVHTCATMLTQRWQKRLLTEVMRAKEKFLRGVSHQLRTPIHGILGAAELLTEDLRALTGPGSSTLRPGVEAIMKPLAELGKSSIYLDTISTAGRELMSTVNSMITLNRWADIAAAERQYATHSIEPLETSLLKALADFTFRDTRTRAPVFFHHNLNSESEGLQIDINLFRDSILPLIVNALQNTTEGVVTVTQSYTRDTKTLVVDVEDTGCGIPAEDQGRIFDLYEKVGEHSTGAGLGLTLATKFSALLHGSIELVSSEVDRGSHFRATFRDICPSGTPAEATPLRLKHLPLSYRHLPSDSPDAHLSSNLAKYLARNGFTSSNDPQDCLNIIDCKRDPAEREKYHSILPKGQVAICLVPNSDQPDVSESCTNIVFVDGPFSSSALDSALRKADDLLARLRRSTKTSPQPSPAALEDPKSLLSPPYLTTESDQKSTSDEGYDSVTGSSVALRTTEALLNDSVAKVVSQIEAATIDLPIRPLIPPESSKPMTLIVDDNAVNLRLLEMYCKKRGLPYLSAIDGHQAVELFKKQQTSSPIDLILMDLQMPVCDGISATRQIRALEKTSKAVLFIVTGQDSQMDREAASKAGADNYLVKPVGIRMLDSNLKRYFPDLLTG</sequence>
<dbReference type="Pfam" id="PF02518">
    <property type="entry name" value="HATPase_c"/>
    <property type="match status" value="1"/>
</dbReference>